<keyword evidence="6" id="KW-0460">Magnesium</keyword>
<dbReference type="PANTHER" id="PTHR10218:SF360">
    <property type="entry name" value="GUANINE NUCLEOTIDE-BINDING PROTEIN SUBUNIT ALPHA HOMOLOG"/>
    <property type="match status" value="1"/>
</dbReference>
<protein>
    <recommendedName>
        <fullName evidence="8">SHSP domain-containing protein</fullName>
    </recommendedName>
</protein>
<dbReference type="GO" id="GO:0031683">
    <property type="term" value="F:G-protein beta/gamma-subunit complex binding"/>
    <property type="evidence" value="ECO:0007669"/>
    <property type="project" value="InterPro"/>
</dbReference>
<organism evidence="9 10">
    <name type="scientific">Steccherinum ochraceum</name>
    <dbReference type="NCBI Taxonomy" id="92696"/>
    <lineage>
        <taxon>Eukaryota</taxon>
        <taxon>Fungi</taxon>
        <taxon>Dikarya</taxon>
        <taxon>Basidiomycota</taxon>
        <taxon>Agaricomycotina</taxon>
        <taxon>Agaricomycetes</taxon>
        <taxon>Polyporales</taxon>
        <taxon>Steccherinaceae</taxon>
        <taxon>Steccherinum</taxon>
    </lineage>
</organism>
<dbReference type="Pfam" id="PF00011">
    <property type="entry name" value="HSP20"/>
    <property type="match status" value="1"/>
</dbReference>
<dbReference type="GO" id="GO:0001664">
    <property type="term" value="F:G protein-coupled receptor binding"/>
    <property type="evidence" value="ECO:0007669"/>
    <property type="project" value="TreeGrafter"/>
</dbReference>
<dbReference type="SUPFAM" id="SSF52540">
    <property type="entry name" value="P-loop containing nucleoside triphosphate hydrolases"/>
    <property type="match status" value="1"/>
</dbReference>
<dbReference type="Gene3D" id="3.40.50.300">
    <property type="entry name" value="P-loop containing nucleotide triphosphate hydrolases"/>
    <property type="match status" value="2"/>
</dbReference>
<keyword evidence="10" id="KW-1185">Reference proteome</keyword>
<dbReference type="AlphaFoldDB" id="A0A4R0RMV8"/>
<dbReference type="Proteomes" id="UP000292702">
    <property type="component" value="Unassembled WGS sequence"/>
</dbReference>
<name>A0A4R0RMV8_9APHY</name>
<dbReference type="SMART" id="SM00275">
    <property type="entry name" value="G_alpha"/>
    <property type="match status" value="1"/>
</dbReference>
<evidence type="ECO:0000313" key="10">
    <source>
        <dbReference type="Proteomes" id="UP000292702"/>
    </source>
</evidence>
<keyword evidence="4" id="KW-0807">Transducer</keyword>
<feature type="compositionally biased region" description="Polar residues" evidence="7">
    <location>
        <begin position="625"/>
        <end position="634"/>
    </location>
</feature>
<dbReference type="GO" id="GO:0005525">
    <property type="term" value="F:GTP binding"/>
    <property type="evidence" value="ECO:0007669"/>
    <property type="project" value="UniProtKB-KW"/>
</dbReference>
<feature type="region of interest" description="Disordered" evidence="7">
    <location>
        <begin position="467"/>
        <end position="576"/>
    </location>
</feature>
<feature type="binding site" evidence="5">
    <location>
        <begin position="403"/>
        <end position="406"/>
    </location>
    <ligand>
        <name>GTP</name>
        <dbReference type="ChEBI" id="CHEBI:37565"/>
    </ligand>
</feature>
<feature type="binding site" evidence="6">
    <location>
        <position position="302"/>
    </location>
    <ligand>
        <name>Mg(2+)</name>
        <dbReference type="ChEBI" id="CHEBI:18420"/>
    </ligand>
</feature>
<dbReference type="Gene3D" id="2.60.40.790">
    <property type="match status" value="1"/>
</dbReference>
<feature type="compositionally biased region" description="Polar residues" evidence="7">
    <location>
        <begin position="535"/>
        <end position="548"/>
    </location>
</feature>
<dbReference type="PANTHER" id="PTHR10218">
    <property type="entry name" value="GTP-BINDING PROTEIN ALPHA SUBUNIT"/>
    <property type="match status" value="1"/>
</dbReference>
<dbReference type="InterPro" id="IPR002068">
    <property type="entry name" value="A-crystallin/Hsp20_dom"/>
</dbReference>
<evidence type="ECO:0000256" key="3">
    <source>
        <dbReference type="ARBA" id="ARBA00023134"/>
    </source>
</evidence>
<feature type="region of interest" description="Disordered" evidence="7">
    <location>
        <begin position="1"/>
        <end position="37"/>
    </location>
</feature>
<keyword evidence="3 5" id="KW-0342">GTP-binding</keyword>
<keyword evidence="2 5" id="KW-0547">Nucleotide-binding</keyword>
<reference evidence="9 10" key="1">
    <citation type="submission" date="2018-11" db="EMBL/GenBank/DDBJ databases">
        <title>Genome assembly of Steccherinum ochraceum LE-BIN_3174, the white-rot fungus of the Steccherinaceae family (The Residual Polyporoid clade, Polyporales, Basidiomycota).</title>
        <authorList>
            <person name="Fedorova T.V."/>
            <person name="Glazunova O.A."/>
            <person name="Landesman E.O."/>
            <person name="Moiseenko K.V."/>
            <person name="Psurtseva N.V."/>
            <person name="Savinova O.S."/>
            <person name="Shakhova N.V."/>
            <person name="Tyazhelova T.V."/>
            <person name="Vasina D.V."/>
        </authorList>
    </citation>
    <scope>NUCLEOTIDE SEQUENCE [LARGE SCALE GENOMIC DNA]</scope>
    <source>
        <strain evidence="9 10">LE-BIN_3174</strain>
    </source>
</reference>
<evidence type="ECO:0000259" key="8">
    <source>
        <dbReference type="Pfam" id="PF00011"/>
    </source>
</evidence>
<dbReference type="GO" id="GO:0005737">
    <property type="term" value="C:cytoplasm"/>
    <property type="evidence" value="ECO:0007669"/>
    <property type="project" value="TreeGrafter"/>
</dbReference>
<evidence type="ECO:0000256" key="7">
    <source>
        <dbReference type="SAM" id="MobiDB-lite"/>
    </source>
</evidence>
<evidence type="ECO:0000256" key="4">
    <source>
        <dbReference type="ARBA" id="ARBA00023224"/>
    </source>
</evidence>
<feature type="region of interest" description="Disordered" evidence="7">
    <location>
        <begin position="208"/>
        <end position="238"/>
    </location>
</feature>
<gene>
    <name evidence="9" type="ORF">EIP91_010882</name>
</gene>
<dbReference type="SUPFAM" id="SSF49764">
    <property type="entry name" value="HSP20-like chaperones"/>
    <property type="match status" value="1"/>
</dbReference>
<dbReference type="InterPro" id="IPR008978">
    <property type="entry name" value="HSP20-like_chaperone"/>
</dbReference>
<dbReference type="InterPro" id="IPR027417">
    <property type="entry name" value="P-loop_NTPase"/>
</dbReference>
<dbReference type="PROSITE" id="PS51882">
    <property type="entry name" value="G_ALPHA"/>
    <property type="match status" value="1"/>
</dbReference>
<dbReference type="SUPFAM" id="SSF47895">
    <property type="entry name" value="Transducin (alpha subunit), insertion domain"/>
    <property type="match status" value="1"/>
</dbReference>
<dbReference type="GO" id="GO:0005834">
    <property type="term" value="C:heterotrimeric G-protein complex"/>
    <property type="evidence" value="ECO:0007669"/>
    <property type="project" value="TreeGrafter"/>
</dbReference>
<feature type="binding site" evidence="5">
    <location>
        <begin position="296"/>
        <end position="302"/>
    </location>
    <ligand>
        <name>GTP</name>
        <dbReference type="ChEBI" id="CHEBI:37565"/>
    </ligand>
</feature>
<feature type="region of interest" description="Disordered" evidence="7">
    <location>
        <begin position="607"/>
        <end position="698"/>
    </location>
</feature>
<comment type="caution">
    <text evidence="9">The sequence shown here is derived from an EMBL/GenBank/DDBJ whole genome shotgun (WGS) entry which is preliminary data.</text>
</comment>
<evidence type="ECO:0000256" key="2">
    <source>
        <dbReference type="ARBA" id="ARBA00022741"/>
    </source>
</evidence>
<feature type="compositionally biased region" description="Low complexity" evidence="7">
    <location>
        <begin position="467"/>
        <end position="492"/>
    </location>
</feature>
<feature type="compositionally biased region" description="Polar residues" evidence="7">
    <location>
        <begin position="208"/>
        <end position="232"/>
    </location>
</feature>
<dbReference type="STRING" id="92696.A0A4R0RMV8"/>
<dbReference type="FunFam" id="3.40.50.300:FF:000692">
    <property type="entry name" value="Guanine nucleotide-binding protein subunit alpha"/>
    <property type="match status" value="1"/>
</dbReference>
<feature type="compositionally biased region" description="Polar residues" evidence="7">
    <location>
        <begin position="498"/>
        <end position="508"/>
    </location>
</feature>
<dbReference type="PRINTS" id="PR00318">
    <property type="entry name" value="GPROTEINA"/>
</dbReference>
<evidence type="ECO:0000256" key="6">
    <source>
        <dbReference type="PIRSR" id="PIRSR601019-2"/>
    </source>
</evidence>
<evidence type="ECO:0000256" key="1">
    <source>
        <dbReference type="ARBA" id="ARBA00022723"/>
    </source>
</evidence>
<feature type="domain" description="SHSP" evidence="8">
    <location>
        <begin position="723"/>
        <end position="810"/>
    </location>
</feature>
<evidence type="ECO:0000256" key="5">
    <source>
        <dbReference type="PIRSR" id="PIRSR601019-1"/>
    </source>
</evidence>
<dbReference type="EMBL" id="RWJN01000068">
    <property type="protein sequence ID" value="TCD68373.1"/>
    <property type="molecule type" value="Genomic_DNA"/>
</dbReference>
<sequence>MPAREPPVPVREQYSSDPLDVALRPPLDESEEEKAQRLAEEAEARRISQEIDETIKQEKQLRKKGKTVRLLLLGQSESGKSTTLRQFQRIYTPNAFREERVLWRSVIQLNIVRSIRIMLDAVQDVRRHELQAVSSDTEYDDYSDQPVGLPPHLHAICMRLLPLRHVETLLIAKLVPPNEDEATHLGISDSGYDPHAYRKQEVFVRPTTTWKGAQRKQSNGSGRPSSAGTTGIETPEESQAVLHQCRNDMIALWHDRTVKDILKKRKIRLEESPGFYLDDLERVTSLSYLPSDDDVLKARLKTVGVSEYKFHMEAGSESGTEWRIIDVGGSRSQLMVSSSSSPAHSPQPLISTPAIIFLAPISGFDQTLVEDKSVNRLEDSVLLWKAVCSNKLLAKVDLVLFLNKCDILASKLRSGVRLSKYVRSFGERPNDSETAEKYFRTPPTIQIQERVPPSQFRFDNLDVSHFQQQAQAQEIQPRSSTRSSSRKPSSLRVAVDQSRPSTASSSLGPSRVPHGSRQHAQTSHPYRRASDGAGPSTSAGGARTQTGSRRVRDGESGGEQPRHDIHERQSRLGVGSDSALVGLMRPMVGSGEGTPVVACPAMHSWRFQSTPSHQPTQAAAAAQQHGVSGASTSAPGVDAATSPEATSPLPIPTPGSAHTPAASTHTPQMPTADDFAIPSVPQASRTSSMPPPPLQQYLPEPVKRYNIRTDIHFDPAAKTLTAMFELPGIKKSDVNIDIRNCPYSGVRQVMIYGRSYPLLPQTGFVVAERKFGEYKRMLVVPLHTQLEDVEIDMHDGILVLRVHTGAPEYQSSEYHATPTPAPQQEVPTL</sequence>
<dbReference type="GO" id="GO:0007188">
    <property type="term" value="P:adenylate cyclase-modulating G protein-coupled receptor signaling pathway"/>
    <property type="evidence" value="ECO:0007669"/>
    <property type="project" value="TreeGrafter"/>
</dbReference>
<keyword evidence="1 6" id="KW-0479">Metal-binding</keyword>
<dbReference type="InterPro" id="IPR011025">
    <property type="entry name" value="GproteinA_insert"/>
</dbReference>
<dbReference type="GO" id="GO:0046872">
    <property type="term" value="F:metal ion binding"/>
    <property type="evidence" value="ECO:0007669"/>
    <property type="project" value="UniProtKB-KW"/>
</dbReference>
<feature type="compositionally biased region" description="Polar residues" evidence="7">
    <location>
        <begin position="607"/>
        <end position="616"/>
    </location>
</feature>
<dbReference type="Pfam" id="PF00503">
    <property type="entry name" value="G-alpha"/>
    <property type="match status" value="1"/>
</dbReference>
<feature type="compositionally biased region" description="Basic and acidic residues" evidence="7">
    <location>
        <begin position="550"/>
        <end position="570"/>
    </location>
</feature>
<proteinExistence type="predicted"/>
<dbReference type="InterPro" id="IPR001019">
    <property type="entry name" value="Gprotein_alpha_su"/>
</dbReference>
<dbReference type="CDD" id="cd06464">
    <property type="entry name" value="ACD_sHsps-like"/>
    <property type="match status" value="1"/>
</dbReference>
<evidence type="ECO:0000313" key="9">
    <source>
        <dbReference type="EMBL" id="TCD68373.1"/>
    </source>
</evidence>
<dbReference type="GO" id="GO:0003924">
    <property type="term" value="F:GTPase activity"/>
    <property type="evidence" value="ECO:0007669"/>
    <property type="project" value="InterPro"/>
</dbReference>
<dbReference type="Gene3D" id="1.10.400.10">
    <property type="entry name" value="GI Alpha 1, domain 2-like"/>
    <property type="match status" value="1"/>
</dbReference>
<dbReference type="OrthoDB" id="5817230at2759"/>
<accession>A0A4R0RMV8</accession>